<name>A0A8S9UPS8_PHYIN</name>
<evidence type="ECO:0000256" key="1">
    <source>
        <dbReference type="SAM" id="MobiDB-lite"/>
    </source>
</evidence>
<dbReference type="AlphaFoldDB" id="A0A8S9UPS8"/>
<dbReference type="Proteomes" id="UP000704712">
    <property type="component" value="Unassembled WGS sequence"/>
</dbReference>
<protein>
    <submittedName>
        <fullName evidence="2">Uncharacterized protein</fullName>
    </submittedName>
</protein>
<comment type="caution">
    <text evidence="2">The sequence shown here is derived from an EMBL/GenBank/DDBJ whole genome shotgun (WGS) entry which is preliminary data.</text>
</comment>
<evidence type="ECO:0000313" key="2">
    <source>
        <dbReference type="EMBL" id="KAF4141412.1"/>
    </source>
</evidence>
<sequence length="87" mass="9846">MLLARNVDAMLSNTIFNKWFQDSFRFPQSGFHRLCKMLCLFAALYHLLNELLDTVESIIVACPDHKERGGRGGGLFKKRSSCAPESP</sequence>
<dbReference type="EMBL" id="JAACNO010001350">
    <property type="protein sequence ID" value="KAF4141412.1"/>
    <property type="molecule type" value="Genomic_DNA"/>
</dbReference>
<reference evidence="2" key="1">
    <citation type="submission" date="2020-03" db="EMBL/GenBank/DDBJ databases">
        <title>Hybrid Assembly of Korean Phytophthora infestans isolates.</title>
        <authorList>
            <person name="Prokchorchik M."/>
            <person name="Lee Y."/>
            <person name="Seo J."/>
            <person name="Cho J.-H."/>
            <person name="Park Y.-E."/>
            <person name="Jang D.-C."/>
            <person name="Im J.-S."/>
            <person name="Choi J.-G."/>
            <person name="Park H.-J."/>
            <person name="Lee G.-B."/>
            <person name="Lee Y.-G."/>
            <person name="Hong S.-Y."/>
            <person name="Cho K."/>
            <person name="Sohn K.H."/>
        </authorList>
    </citation>
    <scope>NUCLEOTIDE SEQUENCE</scope>
    <source>
        <strain evidence="2">KR_2_A2</strain>
    </source>
</reference>
<accession>A0A8S9UPS8</accession>
<evidence type="ECO:0000313" key="3">
    <source>
        <dbReference type="Proteomes" id="UP000704712"/>
    </source>
</evidence>
<organism evidence="2 3">
    <name type="scientific">Phytophthora infestans</name>
    <name type="common">Potato late blight agent</name>
    <name type="synonym">Botrytis infestans</name>
    <dbReference type="NCBI Taxonomy" id="4787"/>
    <lineage>
        <taxon>Eukaryota</taxon>
        <taxon>Sar</taxon>
        <taxon>Stramenopiles</taxon>
        <taxon>Oomycota</taxon>
        <taxon>Peronosporomycetes</taxon>
        <taxon>Peronosporales</taxon>
        <taxon>Peronosporaceae</taxon>
        <taxon>Phytophthora</taxon>
    </lineage>
</organism>
<gene>
    <name evidence="2" type="ORF">GN958_ATG09383</name>
</gene>
<feature type="region of interest" description="Disordered" evidence="1">
    <location>
        <begin position="67"/>
        <end position="87"/>
    </location>
</feature>
<proteinExistence type="predicted"/>